<evidence type="ECO:0000313" key="1">
    <source>
        <dbReference type="EMBL" id="MEK7953985.1"/>
    </source>
</evidence>
<reference evidence="1 2" key="1">
    <citation type="submission" date="2024-04" db="EMBL/GenBank/DDBJ databases">
        <title>Luteolibacter sp. isolated from soil.</title>
        <authorList>
            <person name="An J."/>
        </authorList>
    </citation>
    <scope>NUCLEOTIDE SEQUENCE [LARGE SCALE GENOMIC DNA]</scope>
    <source>
        <strain evidence="1 2">Y139</strain>
    </source>
</reference>
<protein>
    <submittedName>
        <fullName evidence="1">Uncharacterized protein</fullName>
    </submittedName>
</protein>
<dbReference type="EMBL" id="JBBUKT010000015">
    <property type="protein sequence ID" value="MEK7953985.1"/>
    <property type="molecule type" value="Genomic_DNA"/>
</dbReference>
<dbReference type="Proteomes" id="UP001371305">
    <property type="component" value="Unassembled WGS sequence"/>
</dbReference>
<sequence length="170" mass="18775">MKPSAETTEAAGWRTLRATVVPGHQVASGNNRNPLFPGGTIRMQVPHFRALGLDLSEFHPGTINISIAPNRYQVLEAAVTLREVQWHPTEPAEDFSFFDVEVTAGEGAPVRGYIYYPHPDTKPTHFQSPDVLELLLPFVSGIEYGAAIKLKVRENQLSVLEPDARELADC</sequence>
<dbReference type="RefSeq" id="WP_341407753.1">
    <property type="nucleotide sequence ID" value="NZ_JBBUKT010000015.1"/>
</dbReference>
<gene>
    <name evidence="1" type="ORF">WKV53_25945</name>
</gene>
<comment type="caution">
    <text evidence="1">The sequence shown here is derived from an EMBL/GenBank/DDBJ whole genome shotgun (WGS) entry which is preliminary data.</text>
</comment>
<organism evidence="1 2">
    <name type="scientific">Luteolibacter soli</name>
    <dbReference type="NCBI Taxonomy" id="3135280"/>
    <lineage>
        <taxon>Bacteria</taxon>
        <taxon>Pseudomonadati</taxon>
        <taxon>Verrucomicrobiota</taxon>
        <taxon>Verrucomicrobiia</taxon>
        <taxon>Verrucomicrobiales</taxon>
        <taxon>Verrucomicrobiaceae</taxon>
        <taxon>Luteolibacter</taxon>
    </lineage>
</organism>
<name>A0ABU9B538_9BACT</name>
<keyword evidence="2" id="KW-1185">Reference proteome</keyword>
<accession>A0ABU9B538</accession>
<evidence type="ECO:0000313" key="2">
    <source>
        <dbReference type="Proteomes" id="UP001371305"/>
    </source>
</evidence>
<proteinExistence type="predicted"/>